<evidence type="ECO:0000313" key="1">
    <source>
        <dbReference type="EMBL" id="JAS61936.1"/>
    </source>
</evidence>
<proteinExistence type="predicted"/>
<dbReference type="EMBL" id="GECZ01007833">
    <property type="protein sequence ID" value="JAS61936.1"/>
    <property type="molecule type" value="Transcribed_RNA"/>
</dbReference>
<reference evidence="1" key="1">
    <citation type="submission" date="2015-11" db="EMBL/GenBank/DDBJ databases">
        <title>De novo transcriptome assembly of four potential Pierce s Disease insect vectors from Arizona vineyards.</title>
        <authorList>
            <person name="Tassone E.E."/>
        </authorList>
    </citation>
    <scope>NUCLEOTIDE SEQUENCE</scope>
</reference>
<dbReference type="AlphaFoldDB" id="A0A1B6GHN3"/>
<sequence>GESADSLLSDIEERVSIKVRNKGKKRVRLENLWKKTGEKLKKDRGKEYKIYGGTGETVGKKVFKPVTECCTKSCHSQVAVYEQGKLFTSFWDHGDKNLRIIIATSLIAQVPKKIVPMEQRKYKRRVTIWKYKVNISGLEYVCCR</sequence>
<protein>
    <submittedName>
        <fullName evidence="1">Uncharacterized protein</fullName>
    </submittedName>
</protein>
<accession>A0A1B6GHN3</accession>
<gene>
    <name evidence="1" type="ORF">g.45939</name>
</gene>
<organism evidence="1">
    <name type="scientific">Cuerna arida</name>
    <dbReference type="NCBI Taxonomy" id="1464854"/>
    <lineage>
        <taxon>Eukaryota</taxon>
        <taxon>Metazoa</taxon>
        <taxon>Ecdysozoa</taxon>
        <taxon>Arthropoda</taxon>
        <taxon>Hexapoda</taxon>
        <taxon>Insecta</taxon>
        <taxon>Pterygota</taxon>
        <taxon>Neoptera</taxon>
        <taxon>Paraneoptera</taxon>
        <taxon>Hemiptera</taxon>
        <taxon>Auchenorrhyncha</taxon>
        <taxon>Membracoidea</taxon>
        <taxon>Cicadellidae</taxon>
        <taxon>Cicadellinae</taxon>
        <taxon>Proconiini</taxon>
        <taxon>Cuerna</taxon>
    </lineage>
</organism>
<feature type="non-terminal residue" evidence="1">
    <location>
        <position position="1"/>
    </location>
</feature>
<name>A0A1B6GHN3_9HEMI</name>